<reference evidence="1" key="1">
    <citation type="submission" date="2018-05" db="EMBL/GenBank/DDBJ databases">
        <authorList>
            <person name="Lanie J.A."/>
            <person name="Ng W.-L."/>
            <person name="Kazmierczak K.M."/>
            <person name="Andrzejewski T.M."/>
            <person name="Davidsen T.M."/>
            <person name="Wayne K.J."/>
            <person name="Tettelin H."/>
            <person name="Glass J.I."/>
            <person name="Rusch D."/>
            <person name="Podicherti R."/>
            <person name="Tsui H.-C.T."/>
            <person name="Winkler M.E."/>
        </authorList>
    </citation>
    <scope>NUCLEOTIDE SEQUENCE</scope>
</reference>
<organism evidence="1">
    <name type="scientific">marine metagenome</name>
    <dbReference type="NCBI Taxonomy" id="408172"/>
    <lineage>
        <taxon>unclassified sequences</taxon>
        <taxon>metagenomes</taxon>
        <taxon>ecological metagenomes</taxon>
    </lineage>
</organism>
<protein>
    <submittedName>
        <fullName evidence="1">Uncharacterized protein</fullName>
    </submittedName>
</protein>
<sequence length="22" mass="2542">MFKSKVFLVFDLLASYAIDGNY</sequence>
<accession>A0A382M162</accession>
<dbReference type="EMBL" id="UINC01090557">
    <property type="protein sequence ID" value="SVC42606.1"/>
    <property type="molecule type" value="Genomic_DNA"/>
</dbReference>
<gene>
    <name evidence="1" type="ORF">METZ01_LOCUS295460</name>
</gene>
<name>A0A382M162_9ZZZZ</name>
<evidence type="ECO:0000313" key="1">
    <source>
        <dbReference type="EMBL" id="SVC42606.1"/>
    </source>
</evidence>
<proteinExistence type="predicted"/>
<dbReference type="AlphaFoldDB" id="A0A382M162"/>